<comment type="caution">
    <text evidence="11">The sequence shown here is derived from an EMBL/GenBank/DDBJ whole genome shotgun (WGS) entry which is preliminary data.</text>
</comment>
<evidence type="ECO:0000256" key="3">
    <source>
        <dbReference type="ARBA" id="ARBA00022960"/>
    </source>
</evidence>
<feature type="active site" description="Proton donor/acceptor" evidence="8">
    <location>
        <position position="339"/>
    </location>
</feature>
<dbReference type="PANTHER" id="PTHR30582">
    <property type="entry name" value="L,D-TRANSPEPTIDASE"/>
    <property type="match status" value="1"/>
</dbReference>
<dbReference type="UniPathway" id="UPA00219"/>
<dbReference type="Pfam" id="PF17964">
    <property type="entry name" value="Big_10"/>
    <property type="match status" value="1"/>
</dbReference>
<feature type="domain" description="L,D-TPase catalytic" evidence="10">
    <location>
        <begin position="246"/>
        <end position="381"/>
    </location>
</feature>
<dbReference type="FunFam" id="2.60.40.3780:FF:000001">
    <property type="entry name" value="L,D-transpeptidase 2"/>
    <property type="match status" value="1"/>
</dbReference>
<feature type="compositionally biased region" description="Basic and acidic residues" evidence="9">
    <location>
        <begin position="27"/>
        <end position="39"/>
    </location>
</feature>
<feature type="region of interest" description="Disordered" evidence="9">
    <location>
        <begin position="24"/>
        <end position="52"/>
    </location>
</feature>
<evidence type="ECO:0000259" key="10">
    <source>
        <dbReference type="PROSITE" id="PS52029"/>
    </source>
</evidence>
<evidence type="ECO:0000256" key="1">
    <source>
        <dbReference type="ARBA" id="ARBA00004752"/>
    </source>
</evidence>
<dbReference type="InterPro" id="IPR005490">
    <property type="entry name" value="LD_TPept_cat_dom"/>
</dbReference>
<keyword evidence="6 8" id="KW-0961">Cell wall biogenesis/degradation</keyword>
<keyword evidence="11" id="KW-0449">Lipoprotein</keyword>
<dbReference type="PROSITE" id="PS51318">
    <property type="entry name" value="TAT"/>
    <property type="match status" value="1"/>
</dbReference>
<dbReference type="Proteomes" id="UP000622552">
    <property type="component" value="Unassembled WGS sequence"/>
</dbReference>
<dbReference type="CDD" id="cd13432">
    <property type="entry name" value="LDT_IgD_like_2"/>
    <property type="match status" value="1"/>
</dbReference>
<dbReference type="PROSITE" id="PS52029">
    <property type="entry name" value="LD_TPASE"/>
    <property type="match status" value="1"/>
</dbReference>
<evidence type="ECO:0000256" key="4">
    <source>
        <dbReference type="ARBA" id="ARBA00022984"/>
    </source>
</evidence>
<evidence type="ECO:0000256" key="7">
    <source>
        <dbReference type="ARBA" id="ARBA00060592"/>
    </source>
</evidence>
<evidence type="ECO:0000256" key="6">
    <source>
        <dbReference type="ARBA" id="ARBA00023316"/>
    </source>
</evidence>
<dbReference type="InterPro" id="IPR038063">
    <property type="entry name" value="Transpep_catalytic_dom"/>
</dbReference>
<organism evidence="11 12">
    <name type="scientific">Longispora fulva</name>
    <dbReference type="NCBI Taxonomy" id="619741"/>
    <lineage>
        <taxon>Bacteria</taxon>
        <taxon>Bacillati</taxon>
        <taxon>Actinomycetota</taxon>
        <taxon>Actinomycetes</taxon>
        <taxon>Micromonosporales</taxon>
        <taxon>Micromonosporaceae</taxon>
        <taxon>Longispora</taxon>
    </lineage>
</organism>
<dbReference type="PROSITE" id="PS51257">
    <property type="entry name" value="PROKAR_LIPOPROTEIN"/>
    <property type="match status" value="1"/>
</dbReference>
<protein>
    <submittedName>
        <fullName evidence="11">Lipoprotein-anchoring transpeptidase ErfK/SrfK</fullName>
    </submittedName>
</protein>
<evidence type="ECO:0000256" key="8">
    <source>
        <dbReference type="PROSITE-ProRule" id="PRU01373"/>
    </source>
</evidence>
<evidence type="ECO:0000256" key="2">
    <source>
        <dbReference type="ARBA" id="ARBA00022679"/>
    </source>
</evidence>
<keyword evidence="2" id="KW-0808">Transferase</keyword>
<gene>
    <name evidence="11" type="ORF">IW245_006801</name>
</gene>
<dbReference type="GO" id="GO:0008360">
    <property type="term" value="P:regulation of cell shape"/>
    <property type="evidence" value="ECO:0007669"/>
    <property type="project" value="UniProtKB-UniRule"/>
</dbReference>
<keyword evidence="12" id="KW-1185">Reference proteome</keyword>
<keyword evidence="5" id="KW-0012">Acyltransferase</keyword>
<name>A0A8J7KTD2_9ACTN</name>
<dbReference type="SUPFAM" id="SSF141523">
    <property type="entry name" value="L,D-transpeptidase catalytic domain-like"/>
    <property type="match status" value="1"/>
</dbReference>
<dbReference type="InterPro" id="IPR041280">
    <property type="entry name" value="Big_10"/>
</dbReference>
<dbReference type="Gene3D" id="2.60.40.3710">
    <property type="match status" value="1"/>
</dbReference>
<reference evidence="11" key="1">
    <citation type="submission" date="2020-11" db="EMBL/GenBank/DDBJ databases">
        <title>Sequencing the genomes of 1000 actinobacteria strains.</title>
        <authorList>
            <person name="Klenk H.-P."/>
        </authorList>
    </citation>
    <scope>NUCLEOTIDE SEQUENCE</scope>
    <source>
        <strain evidence="11">DSM 45356</strain>
    </source>
</reference>
<dbReference type="EMBL" id="JADOUF010000001">
    <property type="protein sequence ID" value="MBG6140607.1"/>
    <property type="molecule type" value="Genomic_DNA"/>
</dbReference>
<dbReference type="GO" id="GO:0071972">
    <property type="term" value="F:peptidoglycan L,D-transpeptidase activity"/>
    <property type="evidence" value="ECO:0007669"/>
    <property type="project" value="TreeGrafter"/>
</dbReference>
<comment type="pathway">
    <text evidence="7">Glycan biosynthesis.</text>
</comment>
<comment type="pathway">
    <text evidence="1 8">Cell wall biogenesis; peptidoglycan biosynthesis.</text>
</comment>
<evidence type="ECO:0000313" key="12">
    <source>
        <dbReference type="Proteomes" id="UP000622552"/>
    </source>
</evidence>
<proteinExistence type="predicted"/>
<keyword evidence="4 8" id="KW-0573">Peptidoglycan synthesis</keyword>
<dbReference type="InterPro" id="IPR050979">
    <property type="entry name" value="LD-transpeptidase"/>
</dbReference>
<dbReference type="Pfam" id="PF03734">
    <property type="entry name" value="YkuD"/>
    <property type="match status" value="1"/>
</dbReference>
<dbReference type="CDD" id="cd16913">
    <property type="entry name" value="YkuD_like"/>
    <property type="match status" value="1"/>
</dbReference>
<evidence type="ECO:0000256" key="5">
    <source>
        <dbReference type="ARBA" id="ARBA00023315"/>
    </source>
</evidence>
<feature type="compositionally biased region" description="Polar residues" evidence="9">
    <location>
        <begin position="43"/>
        <end position="52"/>
    </location>
</feature>
<dbReference type="PANTHER" id="PTHR30582:SF2">
    <property type="entry name" value="L,D-TRANSPEPTIDASE YCIB-RELATED"/>
    <property type="match status" value="1"/>
</dbReference>
<dbReference type="InterPro" id="IPR006311">
    <property type="entry name" value="TAT_signal"/>
</dbReference>
<dbReference type="GO" id="GO:0018104">
    <property type="term" value="P:peptidoglycan-protein cross-linking"/>
    <property type="evidence" value="ECO:0007669"/>
    <property type="project" value="TreeGrafter"/>
</dbReference>
<dbReference type="Gene3D" id="2.40.440.10">
    <property type="entry name" value="L,D-transpeptidase catalytic domain-like"/>
    <property type="match status" value="1"/>
</dbReference>
<dbReference type="Gene3D" id="2.60.40.3780">
    <property type="match status" value="1"/>
</dbReference>
<dbReference type="GO" id="GO:0005576">
    <property type="term" value="C:extracellular region"/>
    <property type="evidence" value="ECO:0007669"/>
    <property type="project" value="TreeGrafter"/>
</dbReference>
<dbReference type="GO" id="GO:0071555">
    <property type="term" value="P:cell wall organization"/>
    <property type="evidence" value="ECO:0007669"/>
    <property type="project" value="UniProtKB-UniRule"/>
</dbReference>
<dbReference type="AlphaFoldDB" id="A0A8J7KTD2"/>
<dbReference type="GO" id="GO:0016746">
    <property type="term" value="F:acyltransferase activity"/>
    <property type="evidence" value="ECO:0007669"/>
    <property type="project" value="UniProtKB-KW"/>
</dbReference>
<keyword evidence="3 8" id="KW-0133">Cell shape</keyword>
<accession>A0A8J7KTD2</accession>
<evidence type="ECO:0000256" key="9">
    <source>
        <dbReference type="SAM" id="MobiDB-lite"/>
    </source>
</evidence>
<sequence length="405" mass="43486">MSDRSRRGVLGAIAGVAALPLLGACGSDDKKSGKPEGVKAESGGTTPTPISEATITISPADGAKDVSPGSVSVKVERGTLESVVLTNEDGKQIKGELSGDRTGWTVTEPLGYQRAYTLKASALSSGGKKAEASSSFTTIKPNNQTLPYFTPTGPGTYGVGQPIVVRFDERIPDRKKAQAALVVTTSPETVGAWRWFNDQELHWRPQEYWRSGTKVTVTAKIHGVDLGNGLFGQEDKSLSFDIGPSKIAIADSEKHWMQVFIDGVMTKEFPANLGKGGTRQVGNTTIDYWTRTGPHVVTMKDREVRMTSASYGGPSTGPDSYDSKIGYAVRISGAGEYVHLRTWDLGQMGKTNDSHGCVNVGPGNAEWFYDHFGPGDIVDVKHGPRVLDPQDGLGDWVIPWSQWAN</sequence>
<feature type="active site" description="Nucleophile" evidence="8">
    <location>
        <position position="357"/>
    </location>
</feature>
<evidence type="ECO:0000313" key="11">
    <source>
        <dbReference type="EMBL" id="MBG6140607.1"/>
    </source>
</evidence>
<dbReference type="RefSeq" id="WP_197007136.1">
    <property type="nucleotide sequence ID" value="NZ_BONS01000005.1"/>
</dbReference>